<dbReference type="OrthoDB" id="1491432at2"/>
<protein>
    <submittedName>
        <fullName evidence="2">Uncharacterized protein</fullName>
    </submittedName>
</protein>
<keyword evidence="3" id="KW-1185">Reference proteome</keyword>
<name>A0A2G0CG71_9BACT</name>
<evidence type="ECO:0000313" key="3">
    <source>
        <dbReference type="Proteomes" id="UP000226437"/>
    </source>
</evidence>
<sequence>MFVPTLCRLLLVFCLPLGMAAQQTAAQYLESSSRAVDPDRYREVRGDPYRYATFRPGVLYDAALKRYAVDSLNFNGFTSQFEYRHEGKLRELANRHFLRVHTTGDEGEEHIYAFGINPKFPNKYAELVYTGDFVTATLVYDVANDVKVVQDVGKTMRLRRFTPSPHYYAFVDGELTTLRLNPRRLPSDLGLKGPVSRFIREHNLDPQRRADLLRILAYADELYNG</sequence>
<feature type="signal peptide" evidence="1">
    <location>
        <begin position="1"/>
        <end position="25"/>
    </location>
</feature>
<evidence type="ECO:0000256" key="1">
    <source>
        <dbReference type="SAM" id="SignalP"/>
    </source>
</evidence>
<comment type="caution">
    <text evidence="2">The sequence shown here is derived from an EMBL/GenBank/DDBJ whole genome shotgun (WGS) entry which is preliminary data.</text>
</comment>
<dbReference type="AlphaFoldDB" id="A0A2G0CG71"/>
<organism evidence="2 3">
    <name type="scientific">Neolewinella marina</name>
    <dbReference type="NCBI Taxonomy" id="438751"/>
    <lineage>
        <taxon>Bacteria</taxon>
        <taxon>Pseudomonadati</taxon>
        <taxon>Bacteroidota</taxon>
        <taxon>Saprospiria</taxon>
        <taxon>Saprospirales</taxon>
        <taxon>Lewinellaceae</taxon>
        <taxon>Neolewinella</taxon>
    </lineage>
</organism>
<evidence type="ECO:0000313" key="2">
    <source>
        <dbReference type="EMBL" id="PHK98971.1"/>
    </source>
</evidence>
<accession>A0A2G0CG71</accession>
<dbReference type="RefSeq" id="WP_143470632.1">
    <property type="nucleotide sequence ID" value="NZ_JAATJF010000002.1"/>
</dbReference>
<feature type="chain" id="PRO_5013874571" evidence="1">
    <location>
        <begin position="26"/>
        <end position="225"/>
    </location>
</feature>
<gene>
    <name evidence="2" type="ORF">CGL56_05785</name>
</gene>
<dbReference type="Proteomes" id="UP000226437">
    <property type="component" value="Unassembled WGS sequence"/>
</dbReference>
<keyword evidence="1" id="KW-0732">Signal</keyword>
<proteinExistence type="predicted"/>
<reference evidence="2 3" key="1">
    <citation type="submission" date="2017-10" db="EMBL/GenBank/DDBJ databases">
        <title>The draft genome sequence of Lewinella marina KCTC 32374.</title>
        <authorList>
            <person name="Wang K."/>
        </authorList>
    </citation>
    <scope>NUCLEOTIDE SEQUENCE [LARGE SCALE GENOMIC DNA]</scope>
    <source>
        <strain evidence="2 3">MKG-38</strain>
    </source>
</reference>
<dbReference type="EMBL" id="PDLO01000002">
    <property type="protein sequence ID" value="PHK98971.1"/>
    <property type="molecule type" value="Genomic_DNA"/>
</dbReference>